<evidence type="ECO:0000256" key="12">
    <source>
        <dbReference type="ARBA" id="ARBA00023211"/>
    </source>
</evidence>
<evidence type="ECO:0000256" key="3">
    <source>
        <dbReference type="ARBA" id="ARBA00012768"/>
    </source>
</evidence>
<comment type="function">
    <text evidence="13">CRISPR (clustered regularly interspaced short palindromic repeat) is an adaptive immune system that provides protection against mobile genetic elements (viruses, transposable elements and conjugative plasmids). CRISPR clusters contain sequences complementary to antecedent mobile elements and target invading nucleic acids. CRISPR clusters are transcribed and processed into CRISPR RNA (crRNA).</text>
</comment>
<evidence type="ECO:0000256" key="8">
    <source>
        <dbReference type="ARBA" id="ARBA00022839"/>
    </source>
</evidence>
<reference evidence="17 18" key="1">
    <citation type="submission" date="2018-08" db="EMBL/GenBank/DDBJ databases">
        <title>A genome reference for cultivated species of the human gut microbiota.</title>
        <authorList>
            <person name="Zou Y."/>
            <person name="Xue W."/>
            <person name="Luo G."/>
        </authorList>
    </citation>
    <scope>NUCLEOTIDE SEQUENCE [LARGE SCALE GENOMIC DNA]</scope>
    <source>
        <strain evidence="16 18">AM09-9</strain>
        <strain evidence="15 17">TF11-7</strain>
    </source>
</reference>
<evidence type="ECO:0000313" key="16">
    <source>
        <dbReference type="EMBL" id="RHJ58385.1"/>
    </source>
</evidence>
<keyword evidence="10 13" id="KW-0411">Iron-sulfur</keyword>
<dbReference type="PANTHER" id="PTHR36531:SF6">
    <property type="entry name" value="DNA REPLICATION ATP-DEPENDENT HELICASE_NUCLEASE DNA2"/>
    <property type="match status" value="1"/>
</dbReference>
<keyword evidence="5 13" id="KW-0540">Nuclease</keyword>
<organism evidence="15 17">
    <name type="scientific">[Ruminococcus] lactaris</name>
    <dbReference type="NCBI Taxonomy" id="46228"/>
    <lineage>
        <taxon>Bacteria</taxon>
        <taxon>Bacillati</taxon>
        <taxon>Bacillota</taxon>
        <taxon>Clostridia</taxon>
        <taxon>Lachnospirales</taxon>
        <taxon>Lachnospiraceae</taxon>
        <taxon>Mediterraneibacter</taxon>
    </lineage>
</organism>
<dbReference type="Pfam" id="PF01930">
    <property type="entry name" value="Cas_Cas4"/>
    <property type="match status" value="1"/>
</dbReference>
<dbReference type="GO" id="GO:0051536">
    <property type="term" value="F:iron-sulfur cluster binding"/>
    <property type="evidence" value="ECO:0007669"/>
    <property type="project" value="UniProtKB-KW"/>
</dbReference>
<dbReference type="GO" id="GO:0004527">
    <property type="term" value="F:exonuclease activity"/>
    <property type="evidence" value="ECO:0007669"/>
    <property type="project" value="UniProtKB-KW"/>
</dbReference>
<dbReference type="InterPro" id="IPR011604">
    <property type="entry name" value="PDDEXK-like_dom_sf"/>
</dbReference>
<evidence type="ECO:0000313" key="17">
    <source>
        <dbReference type="Proteomes" id="UP000260793"/>
    </source>
</evidence>
<comment type="similarity">
    <text evidence="2 13">Belongs to the CRISPR-associated exonuclease Cas4 family.</text>
</comment>
<evidence type="ECO:0000256" key="9">
    <source>
        <dbReference type="ARBA" id="ARBA00023004"/>
    </source>
</evidence>
<dbReference type="Gene3D" id="3.90.320.10">
    <property type="match status" value="1"/>
</dbReference>
<dbReference type="EC" id="3.1.12.1" evidence="3 13"/>
<evidence type="ECO:0000256" key="11">
    <source>
        <dbReference type="ARBA" id="ARBA00023118"/>
    </source>
</evidence>
<dbReference type="AlphaFoldDB" id="A0A3E4LYS0"/>
<dbReference type="GeneID" id="77334443"/>
<dbReference type="GO" id="GO:0051607">
    <property type="term" value="P:defense response to virus"/>
    <property type="evidence" value="ECO:0007669"/>
    <property type="project" value="UniProtKB-KW"/>
</dbReference>
<evidence type="ECO:0000256" key="2">
    <source>
        <dbReference type="ARBA" id="ARBA00009189"/>
    </source>
</evidence>
<accession>A0A3E4LYS0</accession>
<dbReference type="GO" id="GO:0046872">
    <property type="term" value="F:metal ion binding"/>
    <property type="evidence" value="ECO:0007669"/>
    <property type="project" value="UniProtKB-KW"/>
</dbReference>
<dbReference type="InterPro" id="IPR051827">
    <property type="entry name" value="Cas4_exonuclease"/>
</dbReference>
<dbReference type="NCBIfam" id="TIGR00372">
    <property type="entry name" value="cas4"/>
    <property type="match status" value="1"/>
</dbReference>
<evidence type="ECO:0000256" key="7">
    <source>
        <dbReference type="ARBA" id="ARBA00022801"/>
    </source>
</evidence>
<dbReference type="PANTHER" id="PTHR36531">
    <property type="entry name" value="CRISPR-ASSOCIATED EXONUCLEASE CAS4"/>
    <property type="match status" value="1"/>
</dbReference>
<keyword evidence="8 13" id="KW-0269">Exonuclease</keyword>
<sequence length="221" mass="25707">MAYKEDEYLMLSGIQHFKFCRRQWALIHIEQQWSENVHTVIGELMHKKVHDPSVKEKRKETLLVRALPVSSKELGVSGECDLVEFHKCEDGITLSGHRGLYSVFPVEYKKGKPKITDEDKLQLTAQAMCLEEMFSTTISEGALYYGETRRRENITFSQELRDEVKEIFQEMHQYYERGYTPKVKKSKACNSCSLKEICLPKLEKTISVSDYIAQALKEDEQ</sequence>
<evidence type="ECO:0000256" key="5">
    <source>
        <dbReference type="ARBA" id="ARBA00022722"/>
    </source>
</evidence>
<evidence type="ECO:0000313" key="15">
    <source>
        <dbReference type="EMBL" id="RGK42232.1"/>
    </source>
</evidence>
<evidence type="ECO:0000256" key="1">
    <source>
        <dbReference type="ARBA" id="ARBA00001966"/>
    </source>
</evidence>
<comment type="cofactor">
    <cofactor evidence="13">
        <name>Mg(2+)</name>
        <dbReference type="ChEBI" id="CHEBI:18420"/>
    </cofactor>
    <cofactor evidence="13">
        <name>Mn(2+)</name>
        <dbReference type="ChEBI" id="CHEBI:29035"/>
    </cofactor>
    <text evidence="13">Mg(2+) or Mn(2+) required for ssDNA cleavage activity.</text>
</comment>
<evidence type="ECO:0000256" key="6">
    <source>
        <dbReference type="ARBA" id="ARBA00022723"/>
    </source>
</evidence>
<keyword evidence="9 13" id="KW-0408">Iron</keyword>
<dbReference type="Proteomes" id="UP000260793">
    <property type="component" value="Unassembled WGS sequence"/>
</dbReference>
<keyword evidence="7 13" id="KW-0378">Hydrolase</keyword>
<keyword evidence="11 13" id="KW-0051">Antiviral defense</keyword>
<proteinExistence type="inferred from homology"/>
<dbReference type="EMBL" id="QRMI01000039">
    <property type="protein sequence ID" value="RHJ58385.1"/>
    <property type="molecule type" value="Genomic_DNA"/>
</dbReference>
<comment type="cofactor">
    <cofactor evidence="13">
        <name>iron-sulfur cluster</name>
        <dbReference type="ChEBI" id="CHEBI:30408"/>
    </cofactor>
</comment>
<dbReference type="InterPro" id="IPR013343">
    <property type="entry name" value="CRISPR-assoc_prot_Cas4"/>
</dbReference>
<evidence type="ECO:0000259" key="14">
    <source>
        <dbReference type="Pfam" id="PF01930"/>
    </source>
</evidence>
<comment type="cofactor">
    <cofactor evidence="1">
        <name>[4Fe-4S] cluster</name>
        <dbReference type="ChEBI" id="CHEBI:49883"/>
    </cofactor>
</comment>
<name>A0A3E4LYS0_9FIRM</name>
<dbReference type="EMBL" id="QSQN01000004">
    <property type="protein sequence ID" value="RGK42232.1"/>
    <property type="molecule type" value="Genomic_DNA"/>
</dbReference>
<evidence type="ECO:0000256" key="10">
    <source>
        <dbReference type="ARBA" id="ARBA00023014"/>
    </source>
</evidence>
<evidence type="ECO:0000256" key="4">
    <source>
        <dbReference type="ARBA" id="ARBA00020049"/>
    </source>
</evidence>
<gene>
    <name evidence="15" type="primary">cas4</name>
    <name evidence="16" type="ORF">DW116_11970</name>
    <name evidence="15" type="ORF">DXD17_02460</name>
</gene>
<dbReference type="InterPro" id="IPR022765">
    <property type="entry name" value="Dna2/Cas4_DUF83"/>
</dbReference>
<comment type="caution">
    <text evidence="15">The sequence shown here is derived from an EMBL/GenBank/DDBJ whole genome shotgun (WGS) entry which is preliminary data.</text>
</comment>
<dbReference type="RefSeq" id="WP_005610786.1">
    <property type="nucleotide sequence ID" value="NZ_CABKOA010000019.1"/>
</dbReference>
<keyword evidence="12 13" id="KW-0464">Manganese</keyword>
<keyword evidence="6 13" id="KW-0479">Metal-binding</keyword>
<evidence type="ECO:0000256" key="13">
    <source>
        <dbReference type="RuleBase" id="RU365022"/>
    </source>
</evidence>
<protein>
    <recommendedName>
        <fullName evidence="4 13">CRISPR-associated exonuclease Cas4</fullName>
        <ecNumber evidence="3 13">3.1.12.1</ecNumber>
    </recommendedName>
</protein>
<evidence type="ECO:0000313" key="18">
    <source>
        <dbReference type="Proteomes" id="UP000285832"/>
    </source>
</evidence>
<feature type="domain" description="DUF83" evidence="14">
    <location>
        <begin position="12"/>
        <end position="199"/>
    </location>
</feature>
<dbReference type="Proteomes" id="UP000285832">
    <property type="component" value="Unassembled WGS sequence"/>
</dbReference>